<dbReference type="OrthoDB" id="6512965at2759"/>
<organism evidence="2 3">
    <name type="scientific">Araneus ventricosus</name>
    <name type="common">Orbweaver spider</name>
    <name type="synonym">Epeira ventricosa</name>
    <dbReference type="NCBI Taxonomy" id="182803"/>
    <lineage>
        <taxon>Eukaryota</taxon>
        <taxon>Metazoa</taxon>
        <taxon>Ecdysozoa</taxon>
        <taxon>Arthropoda</taxon>
        <taxon>Chelicerata</taxon>
        <taxon>Arachnida</taxon>
        <taxon>Araneae</taxon>
        <taxon>Araneomorphae</taxon>
        <taxon>Entelegynae</taxon>
        <taxon>Araneoidea</taxon>
        <taxon>Araneidae</taxon>
        <taxon>Araneus</taxon>
    </lineage>
</organism>
<dbReference type="GO" id="GO:0005634">
    <property type="term" value="C:nucleus"/>
    <property type="evidence" value="ECO:0007669"/>
    <property type="project" value="TreeGrafter"/>
</dbReference>
<gene>
    <name evidence="2" type="ORF">AVEN_102078_1</name>
</gene>
<sequence>MTSEIFDRWLKALDKQLGQQHREIALLIDNYPAHSRDCGEKLKNFKVIFFPPSKLEPLDLGIIKNLKMHYRKRILKEMISAIEKNETVQENIDPRKAIAELYKVWKFDVTAKIICNFFKKGGFSNQTDDIDSDDEDVILTDLKEK</sequence>
<dbReference type="GO" id="GO:0003677">
    <property type="term" value="F:DNA binding"/>
    <property type="evidence" value="ECO:0007669"/>
    <property type="project" value="TreeGrafter"/>
</dbReference>
<dbReference type="AlphaFoldDB" id="A0A4Y2VYA2"/>
<dbReference type="Proteomes" id="UP000499080">
    <property type="component" value="Unassembled WGS sequence"/>
</dbReference>
<dbReference type="InterPro" id="IPR004875">
    <property type="entry name" value="DDE_SF_endonuclease_dom"/>
</dbReference>
<feature type="domain" description="DDE-1" evidence="1">
    <location>
        <begin position="1"/>
        <end position="118"/>
    </location>
</feature>
<keyword evidence="3" id="KW-1185">Reference proteome</keyword>
<dbReference type="PANTHER" id="PTHR19303">
    <property type="entry name" value="TRANSPOSON"/>
    <property type="match status" value="1"/>
</dbReference>
<evidence type="ECO:0000313" key="3">
    <source>
        <dbReference type="Proteomes" id="UP000499080"/>
    </source>
</evidence>
<comment type="caution">
    <text evidence="2">The sequence shown here is derived from an EMBL/GenBank/DDBJ whole genome shotgun (WGS) entry which is preliminary data.</text>
</comment>
<dbReference type="Pfam" id="PF03184">
    <property type="entry name" value="DDE_1"/>
    <property type="match status" value="1"/>
</dbReference>
<protein>
    <recommendedName>
        <fullName evidence="1">DDE-1 domain-containing protein</fullName>
    </recommendedName>
</protein>
<dbReference type="EMBL" id="BGPR01052846">
    <property type="protein sequence ID" value="GBO29682.1"/>
    <property type="molecule type" value="Genomic_DNA"/>
</dbReference>
<evidence type="ECO:0000313" key="2">
    <source>
        <dbReference type="EMBL" id="GBO29682.1"/>
    </source>
</evidence>
<dbReference type="InterPro" id="IPR050863">
    <property type="entry name" value="CenT-Element_Derived"/>
</dbReference>
<accession>A0A4Y2VYA2</accession>
<proteinExistence type="predicted"/>
<name>A0A4Y2VYA2_ARAVE</name>
<dbReference type="PANTHER" id="PTHR19303:SF73">
    <property type="entry name" value="PROTEIN PDC2"/>
    <property type="match status" value="1"/>
</dbReference>
<evidence type="ECO:0000259" key="1">
    <source>
        <dbReference type="Pfam" id="PF03184"/>
    </source>
</evidence>
<reference evidence="2 3" key="1">
    <citation type="journal article" date="2019" name="Sci. Rep.">
        <title>Orb-weaving spider Araneus ventricosus genome elucidates the spidroin gene catalogue.</title>
        <authorList>
            <person name="Kono N."/>
            <person name="Nakamura H."/>
            <person name="Ohtoshi R."/>
            <person name="Moran D.A.P."/>
            <person name="Shinohara A."/>
            <person name="Yoshida Y."/>
            <person name="Fujiwara M."/>
            <person name="Mori M."/>
            <person name="Tomita M."/>
            <person name="Arakawa K."/>
        </authorList>
    </citation>
    <scope>NUCLEOTIDE SEQUENCE [LARGE SCALE GENOMIC DNA]</scope>
</reference>